<keyword evidence="3" id="KW-0812">Transmembrane</keyword>
<keyword evidence="6" id="KW-1185">Reference proteome</keyword>
<comment type="caution">
    <text evidence="5">The sequence shown here is derived from an EMBL/GenBank/DDBJ whole genome shotgun (WGS) entry which is preliminary data.</text>
</comment>
<dbReference type="SMART" id="SM00244">
    <property type="entry name" value="PHB"/>
    <property type="match status" value="1"/>
</dbReference>
<dbReference type="EMBL" id="BDQG01000001">
    <property type="protein sequence ID" value="GAW66640.1"/>
    <property type="molecule type" value="Genomic_DNA"/>
</dbReference>
<dbReference type="InterPro" id="IPR036013">
    <property type="entry name" value="Band_7/SPFH_dom_sf"/>
</dbReference>
<dbReference type="PANTHER" id="PTHR10264">
    <property type="entry name" value="BAND 7 PROTEIN-RELATED"/>
    <property type="match status" value="1"/>
</dbReference>
<dbReference type="Pfam" id="PF01145">
    <property type="entry name" value="Band_7"/>
    <property type="match status" value="1"/>
</dbReference>
<dbReference type="InterPro" id="IPR001972">
    <property type="entry name" value="Stomatin_HflK_fam"/>
</dbReference>
<comment type="similarity">
    <text evidence="2">Belongs to the band 7/mec-2 family.</text>
</comment>
<dbReference type="PRINTS" id="PR00721">
    <property type="entry name" value="STOMATIN"/>
</dbReference>
<organism evidence="5 6">
    <name type="scientific">Geoanaerobacter pelophilus</name>
    <dbReference type="NCBI Taxonomy" id="60036"/>
    <lineage>
        <taxon>Bacteria</taxon>
        <taxon>Pseudomonadati</taxon>
        <taxon>Thermodesulfobacteriota</taxon>
        <taxon>Desulfuromonadia</taxon>
        <taxon>Geobacterales</taxon>
        <taxon>Geobacteraceae</taxon>
        <taxon>Geoanaerobacter</taxon>
    </lineage>
</organism>
<evidence type="ECO:0000259" key="4">
    <source>
        <dbReference type="SMART" id="SM00244"/>
    </source>
</evidence>
<keyword evidence="3" id="KW-0472">Membrane</keyword>
<accession>A0ABQ0MHS3</accession>
<proteinExistence type="inferred from homology"/>
<dbReference type="Gene3D" id="6.10.250.2090">
    <property type="match status" value="1"/>
</dbReference>
<dbReference type="InterPro" id="IPR001107">
    <property type="entry name" value="Band_7"/>
</dbReference>
<keyword evidence="3" id="KW-1133">Transmembrane helix</keyword>
<evidence type="ECO:0000313" key="5">
    <source>
        <dbReference type="EMBL" id="GAW66640.1"/>
    </source>
</evidence>
<reference evidence="6" key="2">
    <citation type="submission" date="2017-05" db="EMBL/GenBank/DDBJ databases">
        <title>Draft genome sequence of Geobacter pelophilus, a iron(III)-reducing bacteria.</title>
        <authorList>
            <person name="Aoyagi T."/>
            <person name="Koike H."/>
            <person name="Morita T."/>
            <person name="Sato Y."/>
            <person name="Habe H."/>
            <person name="Hori T."/>
        </authorList>
    </citation>
    <scope>NUCLEOTIDE SEQUENCE [LARGE SCALE GENOMIC DNA]</scope>
    <source>
        <strain evidence="6">Drf2</strain>
    </source>
</reference>
<evidence type="ECO:0000313" key="6">
    <source>
        <dbReference type="Proteomes" id="UP000194153"/>
    </source>
</evidence>
<evidence type="ECO:0000256" key="2">
    <source>
        <dbReference type="ARBA" id="ARBA00008164"/>
    </source>
</evidence>
<dbReference type="SUPFAM" id="SSF117892">
    <property type="entry name" value="Band 7/SPFH domain"/>
    <property type="match status" value="1"/>
</dbReference>
<gene>
    <name evidence="5" type="ORF">GPEL0_01r2091</name>
</gene>
<feature type="transmembrane region" description="Helical" evidence="3">
    <location>
        <begin position="20"/>
        <end position="41"/>
    </location>
</feature>
<dbReference type="CDD" id="cd08826">
    <property type="entry name" value="SPFH_eoslipins_u1"/>
    <property type="match status" value="1"/>
</dbReference>
<dbReference type="InterPro" id="IPR043202">
    <property type="entry name" value="Band-7_stomatin-like"/>
</dbReference>
<sequence length="272" mass="30792">MAGLCAYNFFPEGIMNVFDLFPFLFVLVLVVGFLANAIRILPEYERGVLFRLGRVKKVRGPGIVLIIPGIDRLVRVSLRIVAMDVPSQDVITHDNVTVKVSAVIYFRVVDAVRAVVEMENYLYATSQLSQTTLRSVLGQVDLDELLANREKINRELQEILDRQTEPWGVKVSTVEVKNIDLPQEMQRAIAKQAEAERERRAKVIHAEGELQASEKLAQAAQVMVAQPMSLQLRYLQTLTEIAAEKNSTTIFPVPIDLIKIFMDRWDQVKKSD</sequence>
<protein>
    <submittedName>
        <fullName evidence="5">Membrane protein</fullName>
    </submittedName>
</protein>
<name>A0ABQ0MHS3_9BACT</name>
<dbReference type="Gene3D" id="3.30.479.30">
    <property type="entry name" value="Band 7 domain"/>
    <property type="match status" value="1"/>
</dbReference>
<comment type="subcellular location">
    <subcellularLocation>
        <location evidence="1">Membrane</location>
        <topology evidence="1">Single-pass membrane protein</topology>
    </subcellularLocation>
</comment>
<dbReference type="PANTHER" id="PTHR10264:SF19">
    <property type="entry name" value="AT06885P-RELATED"/>
    <property type="match status" value="1"/>
</dbReference>
<reference evidence="5 6" key="1">
    <citation type="submission" date="2017-04" db="EMBL/GenBank/DDBJ databases">
        <authorList>
            <consortium name="Geobacter pelophilus Genome Sequencing"/>
            <person name="Aoyagi T."/>
            <person name="Koike H."/>
            <person name="Hori T."/>
        </authorList>
    </citation>
    <scope>NUCLEOTIDE SEQUENCE [LARGE SCALE GENOMIC DNA]</scope>
    <source>
        <strain evidence="5 6">Drf2</strain>
    </source>
</reference>
<evidence type="ECO:0000256" key="1">
    <source>
        <dbReference type="ARBA" id="ARBA00004167"/>
    </source>
</evidence>
<feature type="domain" description="Band 7" evidence="4">
    <location>
        <begin position="36"/>
        <end position="193"/>
    </location>
</feature>
<dbReference type="Proteomes" id="UP000194153">
    <property type="component" value="Unassembled WGS sequence"/>
</dbReference>
<evidence type="ECO:0000256" key="3">
    <source>
        <dbReference type="SAM" id="Phobius"/>
    </source>
</evidence>